<dbReference type="InterPro" id="IPR024960">
    <property type="entry name" value="PEMT/MFAP"/>
</dbReference>
<evidence type="ECO:0000256" key="13">
    <source>
        <dbReference type="ARBA" id="ARBA00023264"/>
    </source>
</evidence>
<keyword evidence="11 14" id="KW-0472">Membrane</keyword>
<evidence type="ECO:0000256" key="10">
    <source>
        <dbReference type="ARBA" id="ARBA00023098"/>
    </source>
</evidence>
<keyword evidence="10 14" id="KW-0443">Lipid metabolism</keyword>
<dbReference type="PANTHER" id="PTHR15458">
    <property type="entry name" value="PHOSPHATIDYLETHANOLAMINE N-METHYLTRANSFERASE"/>
    <property type="match status" value="1"/>
</dbReference>
<evidence type="ECO:0000256" key="7">
    <source>
        <dbReference type="ARBA" id="ARBA00022692"/>
    </source>
</evidence>
<evidence type="ECO:0000256" key="4">
    <source>
        <dbReference type="ARBA" id="ARBA00022603"/>
    </source>
</evidence>
<evidence type="ECO:0000256" key="8">
    <source>
        <dbReference type="ARBA" id="ARBA00022824"/>
    </source>
</evidence>
<evidence type="ECO:0000256" key="1">
    <source>
        <dbReference type="ARBA" id="ARBA00004969"/>
    </source>
</evidence>
<keyword evidence="13 14" id="KW-1208">Phospholipid metabolism</keyword>
<dbReference type="GO" id="GO:0000773">
    <property type="term" value="F:phosphatidyl-N-methylethanolamine N-methyltransferase activity"/>
    <property type="evidence" value="ECO:0007669"/>
    <property type="project" value="UniProtKB-UniRule"/>
</dbReference>
<evidence type="ECO:0000256" key="11">
    <source>
        <dbReference type="ARBA" id="ARBA00023136"/>
    </source>
</evidence>
<feature type="topological domain" description="Cytoplasmic" evidence="14">
    <location>
        <begin position="175"/>
        <end position="207"/>
    </location>
</feature>
<dbReference type="Proteomes" id="UP001209878">
    <property type="component" value="Unassembled WGS sequence"/>
</dbReference>
<dbReference type="GO" id="GO:0005789">
    <property type="term" value="C:endoplasmic reticulum membrane"/>
    <property type="evidence" value="ECO:0007669"/>
    <property type="project" value="UniProtKB-SubCell"/>
</dbReference>
<keyword evidence="5 14" id="KW-0808">Transferase</keyword>
<reference evidence="16" key="1">
    <citation type="journal article" date="2023" name="Mol. Biol. Evol.">
        <title>Third-Generation Sequencing Reveals the Adaptive Role of the Epigenome in Three Deep-Sea Polychaetes.</title>
        <authorList>
            <person name="Perez M."/>
            <person name="Aroh O."/>
            <person name="Sun Y."/>
            <person name="Lan Y."/>
            <person name="Juniper S.K."/>
            <person name="Young C.R."/>
            <person name="Angers B."/>
            <person name="Qian P.Y."/>
        </authorList>
    </citation>
    <scope>NUCLEOTIDE SEQUENCE</scope>
    <source>
        <strain evidence="16">R07B-5</strain>
    </source>
</reference>
<keyword evidence="7 14" id="KW-0812">Transmembrane</keyword>
<dbReference type="AlphaFoldDB" id="A0AAD9P2G8"/>
<dbReference type="EC" id="2.1.1.71" evidence="14"/>
<evidence type="ECO:0000256" key="5">
    <source>
        <dbReference type="ARBA" id="ARBA00022679"/>
    </source>
</evidence>
<sequence length="207" mass="24343">MFVLTWCEPSVYFAAFLIIVCPLYWNYVARWEHRTDRVSDYFGSPFKGFVCFTLSVILLSFCRDWRYLQAIKNQSRWFALQQNSILWLGYFLIILGSSLNLCTLCSLGIKGAYFGEFFGFLLPRKLQSFPFNIVEHGFYVGTVLLYLGLALVSASQAGLMLTFLLAIVYRISYLYERPYMEDMYRPHRRVKRVTDEIHWETVQTMVS</sequence>
<feature type="intramembrane region" description="Helical" evidence="14">
    <location>
        <begin position="9"/>
        <end position="29"/>
    </location>
</feature>
<dbReference type="HAMAP" id="MF_03216">
    <property type="entry name" value="PLMT"/>
    <property type="match status" value="1"/>
</dbReference>
<feature type="transmembrane region" description="Helical" evidence="15">
    <location>
        <begin position="129"/>
        <end position="151"/>
    </location>
</feature>
<feature type="binding site" evidence="14">
    <location>
        <begin position="94"/>
        <end position="96"/>
    </location>
    <ligand>
        <name>S-adenosyl-L-methionine</name>
        <dbReference type="ChEBI" id="CHEBI:59789"/>
    </ligand>
</feature>
<feature type="topological domain" description="Lumenal" evidence="14">
    <location>
        <begin position="111"/>
        <end position="153"/>
    </location>
</feature>
<proteinExistence type="inferred from homology"/>
<comment type="pathway">
    <text evidence="2">Lipid metabolism.</text>
</comment>
<dbReference type="InterPro" id="IPR007318">
    <property type="entry name" value="Phopholipid_MeTrfase"/>
</dbReference>
<keyword evidence="14" id="KW-0496">Mitochondrion</keyword>
<dbReference type="PROSITE" id="PS51599">
    <property type="entry name" value="SAM_PEMT_PEM2"/>
    <property type="match status" value="1"/>
</dbReference>
<accession>A0AAD9P2G8</accession>
<feature type="topological domain" description="Lumenal" evidence="14">
    <location>
        <begin position="1"/>
        <end position="8"/>
    </location>
</feature>
<evidence type="ECO:0000313" key="17">
    <source>
        <dbReference type="Proteomes" id="UP001209878"/>
    </source>
</evidence>
<evidence type="ECO:0000256" key="6">
    <source>
        <dbReference type="ARBA" id="ARBA00022691"/>
    </source>
</evidence>
<keyword evidence="8 14" id="KW-0256">Endoplasmic reticulum</keyword>
<name>A0AAD9P2G8_RIDPI</name>
<dbReference type="EC" id="2.1.1.17" evidence="14"/>
<keyword evidence="17" id="KW-1185">Reference proteome</keyword>
<evidence type="ECO:0000256" key="2">
    <source>
        <dbReference type="ARBA" id="ARBA00005189"/>
    </source>
</evidence>
<dbReference type="Pfam" id="PF04191">
    <property type="entry name" value="PEMT"/>
    <property type="match status" value="1"/>
</dbReference>
<dbReference type="PANTHER" id="PTHR15458:SF5">
    <property type="entry name" value="PHOSPHATIDYLETHANOLAMINE N-METHYLTRANSFERASE"/>
    <property type="match status" value="1"/>
</dbReference>
<keyword evidence="9 14" id="KW-1133">Transmembrane helix</keyword>
<dbReference type="GO" id="GO:0031966">
    <property type="term" value="C:mitochondrial membrane"/>
    <property type="evidence" value="ECO:0007669"/>
    <property type="project" value="UniProtKB-SubCell"/>
</dbReference>
<keyword evidence="12 14" id="KW-0594">Phospholipid biosynthesis</keyword>
<comment type="pathway">
    <text evidence="1 14">Phospholipid metabolism; phosphatidylcholine biosynthesis.</text>
</comment>
<feature type="transmembrane region" description="Helical" evidence="15">
    <location>
        <begin position="157"/>
        <end position="175"/>
    </location>
</feature>
<feature type="topological domain" description="Cytoplasmic" evidence="14">
    <location>
        <begin position="63"/>
        <end position="89"/>
    </location>
</feature>
<evidence type="ECO:0000256" key="3">
    <source>
        <dbReference type="ARBA" id="ARBA00022516"/>
    </source>
</evidence>
<comment type="catalytic activity">
    <reaction evidence="14">
        <text>a 1,2-diacyl-sn-glycero-3-phospho-N-methylethanolamine + S-adenosyl-L-methionine = a 1,2-diacyl-sn-glycero-3-phospho-N,N-dimethylethanolamine + S-adenosyl-L-homocysteine + H(+)</text>
        <dbReference type="Rhea" id="RHEA:32735"/>
        <dbReference type="ChEBI" id="CHEBI:15378"/>
        <dbReference type="ChEBI" id="CHEBI:57856"/>
        <dbReference type="ChEBI" id="CHEBI:59789"/>
        <dbReference type="ChEBI" id="CHEBI:64572"/>
        <dbReference type="ChEBI" id="CHEBI:64573"/>
        <dbReference type="EC" id="2.1.1.71"/>
    </reaction>
</comment>
<feature type="transmembrane region" description="Helical" evidence="15">
    <location>
        <begin position="41"/>
        <end position="61"/>
    </location>
</feature>
<dbReference type="GO" id="GO:0006656">
    <property type="term" value="P:phosphatidylcholine biosynthetic process"/>
    <property type="evidence" value="ECO:0007669"/>
    <property type="project" value="UniProtKB-UniRule"/>
</dbReference>
<feature type="transmembrane region" description="Helical" evidence="15">
    <location>
        <begin position="85"/>
        <end position="109"/>
    </location>
</feature>
<evidence type="ECO:0000256" key="9">
    <source>
        <dbReference type="ARBA" id="ARBA00022989"/>
    </source>
</evidence>
<comment type="function">
    <text evidence="14">Catalyzes the three sequential steps of the methylation pathway for the biosynthesis of phosphatidylcholine, a critical and essential component for membrane structure. Uses S-adenosylmethionine (S-adenosyl-L-methionine, SAM or AdoMet) as the methyl group donor for the methylation of phosphatidylethanolamine (1,2-diacyl-sn-glycero-3-phosphoethanolamine, PE) to phosphatidylmonomethylethanolamine (1,2-diacyl-sn-glycero-3-phospho-N-methylethanolamine, PMME), PMME to phosphatidyldimethylethanolamine (1,2-diacyl-sn-glycero-3-phospho-N,N-dimethylethanolamine, PDME), and PDME to phosphatidylcholine (1,2-diacyl-sn-glycero-3-phosphocholine, PC), producing S-adenosyl-L-homocysteine in each step.</text>
</comment>
<comment type="subcellular location">
    <subcellularLocation>
        <location evidence="14">Endoplasmic reticulum membrane</location>
        <topology evidence="14">Multi-pass membrane protein</topology>
    </subcellularLocation>
    <subcellularLocation>
        <location evidence="14">Mitochondrion membrane</location>
        <topology evidence="14">Multi-pass membrane protein</topology>
    </subcellularLocation>
</comment>
<organism evidence="16 17">
    <name type="scientific">Ridgeia piscesae</name>
    <name type="common">Tubeworm</name>
    <dbReference type="NCBI Taxonomy" id="27915"/>
    <lineage>
        <taxon>Eukaryota</taxon>
        <taxon>Metazoa</taxon>
        <taxon>Spiralia</taxon>
        <taxon>Lophotrochozoa</taxon>
        <taxon>Annelida</taxon>
        <taxon>Polychaeta</taxon>
        <taxon>Sedentaria</taxon>
        <taxon>Canalipalpata</taxon>
        <taxon>Sabellida</taxon>
        <taxon>Siboglinidae</taxon>
        <taxon>Ridgeia</taxon>
    </lineage>
</organism>
<comment type="catalytic activity">
    <reaction evidence="14">
        <text>a 1,2-diacyl-sn-glycero-3-phospho-N,N-dimethylethanolamine + S-adenosyl-L-methionine = a 1,2-diacyl-sn-glycero-3-phosphocholine + S-adenosyl-L-homocysteine + H(+)</text>
        <dbReference type="Rhea" id="RHEA:32739"/>
        <dbReference type="ChEBI" id="CHEBI:15378"/>
        <dbReference type="ChEBI" id="CHEBI:57643"/>
        <dbReference type="ChEBI" id="CHEBI:57856"/>
        <dbReference type="ChEBI" id="CHEBI:59789"/>
        <dbReference type="ChEBI" id="CHEBI:64572"/>
    </reaction>
</comment>
<evidence type="ECO:0000256" key="15">
    <source>
        <dbReference type="SAM" id="Phobius"/>
    </source>
</evidence>
<comment type="similarity">
    <text evidence="14">Belongs to the class VI-like SAM-binding methyltransferase superfamily. PEMT/PEM2 methyltransferase family.</text>
</comment>
<evidence type="ECO:0000313" key="16">
    <source>
        <dbReference type="EMBL" id="KAK2186938.1"/>
    </source>
</evidence>
<dbReference type="EMBL" id="JAODUO010000184">
    <property type="protein sequence ID" value="KAK2186938.1"/>
    <property type="molecule type" value="Genomic_DNA"/>
</dbReference>
<evidence type="ECO:0000256" key="14">
    <source>
        <dbReference type="HAMAP-Rule" id="MF_03216"/>
    </source>
</evidence>
<dbReference type="Gene3D" id="1.20.120.1630">
    <property type="match status" value="1"/>
</dbReference>
<feature type="transmembrane region" description="Helical" evidence="15">
    <location>
        <begin position="12"/>
        <end position="29"/>
    </location>
</feature>
<keyword evidence="4 14" id="KW-0489">Methyltransferase</keyword>
<comment type="caution">
    <text evidence="16">The sequence shown here is derived from an EMBL/GenBank/DDBJ whole genome shotgun (WGS) entry which is preliminary data.</text>
</comment>
<keyword evidence="3 14" id="KW-0444">Lipid biosynthesis</keyword>
<dbReference type="GO" id="GO:0032259">
    <property type="term" value="P:methylation"/>
    <property type="evidence" value="ECO:0007669"/>
    <property type="project" value="UniProtKB-KW"/>
</dbReference>
<feature type="binding site" evidence="14">
    <location>
        <begin position="176"/>
        <end position="177"/>
    </location>
    <ligand>
        <name>S-adenosyl-L-methionine</name>
        <dbReference type="ChEBI" id="CHEBI:59789"/>
    </ligand>
</feature>
<gene>
    <name evidence="16" type="ORF">NP493_182g04003</name>
</gene>
<evidence type="ECO:0000256" key="12">
    <source>
        <dbReference type="ARBA" id="ARBA00023209"/>
    </source>
</evidence>
<feature type="topological domain" description="Lumenal" evidence="14">
    <location>
        <begin position="30"/>
        <end position="41"/>
    </location>
</feature>
<keyword evidence="6 14" id="KW-0949">S-adenosyl-L-methionine</keyword>
<comment type="catalytic activity">
    <reaction evidence="14">
        <text>a 1,2-diacyl-sn-glycero-3-phosphoethanolamine + S-adenosyl-L-methionine = a 1,2-diacyl-sn-glycero-3-phospho-N-methylethanolamine + S-adenosyl-L-homocysteine + H(+)</text>
        <dbReference type="Rhea" id="RHEA:11164"/>
        <dbReference type="ChEBI" id="CHEBI:15378"/>
        <dbReference type="ChEBI" id="CHEBI:57856"/>
        <dbReference type="ChEBI" id="CHEBI:59789"/>
        <dbReference type="ChEBI" id="CHEBI:64573"/>
        <dbReference type="ChEBI" id="CHEBI:64612"/>
        <dbReference type="EC" id="2.1.1.17"/>
    </reaction>
</comment>
<dbReference type="GO" id="GO:0004608">
    <property type="term" value="F:phosphatidylethanolamine N-methyltransferase activity"/>
    <property type="evidence" value="ECO:0007669"/>
    <property type="project" value="UniProtKB-UniRule"/>
</dbReference>
<protein>
    <recommendedName>
        <fullName evidence="14">Phosphatidylethanolamine N-methyltransferase</fullName>
        <shortName evidence="14">PEAMT</shortName>
        <shortName evidence="14">PEMT</shortName>
        <ecNumber evidence="14">2.1.1.17</ecNumber>
        <ecNumber evidence="14">2.1.1.71</ecNumber>
    </recommendedName>
    <alternativeName>
        <fullName evidence="14">Phospholipid methyltransferase</fullName>
        <shortName evidence="14">PLMT</shortName>
    </alternativeName>
</protein>